<name>A0A0P0P4C2_9CAUL</name>
<proteinExistence type="predicted"/>
<reference evidence="2 3" key="1">
    <citation type="submission" date="2015-10" db="EMBL/GenBank/DDBJ databases">
        <title>Conservation of the essential genome among Caulobacter and Brevundimonas species.</title>
        <authorList>
            <person name="Scott D."/>
            <person name="Ely B."/>
        </authorList>
    </citation>
    <scope>NUCLEOTIDE SEQUENCE [LARGE SCALE GENOMIC DNA]</scope>
    <source>
        <strain evidence="2 3">CB4</strain>
    </source>
</reference>
<dbReference type="GO" id="GO:0016746">
    <property type="term" value="F:acyltransferase activity"/>
    <property type="evidence" value="ECO:0007669"/>
    <property type="project" value="UniProtKB-KW"/>
</dbReference>
<accession>A0A0P0P4C2</accession>
<dbReference type="KEGG" id="chq:AQ619_00580"/>
<dbReference type="STRING" id="69395.AQ619_00580"/>
<keyword evidence="2" id="KW-0808">Transferase</keyword>
<dbReference type="OrthoDB" id="1113830at2"/>
<dbReference type="InterPro" id="IPR002123">
    <property type="entry name" value="Plipid/glycerol_acylTrfase"/>
</dbReference>
<gene>
    <name evidence="2" type="ORF">AQ619_00580</name>
</gene>
<dbReference type="SUPFAM" id="SSF69593">
    <property type="entry name" value="Glycerol-3-phosphate (1)-acyltransferase"/>
    <property type="match status" value="1"/>
</dbReference>
<keyword evidence="3" id="KW-1185">Reference proteome</keyword>
<feature type="domain" description="Phospholipid/glycerol acyltransferase" evidence="1">
    <location>
        <begin position="39"/>
        <end position="162"/>
    </location>
</feature>
<dbReference type="Pfam" id="PF01553">
    <property type="entry name" value="Acyltransferase"/>
    <property type="match status" value="1"/>
</dbReference>
<dbReference type="EMBL" id="CP013002">
    <property type="protein sequence ID" value="ALL15132.1"/>
    <property type="molecule type" value="Genomic_DNA"/>
</dbReference>
<dbReference type="Proteomes" id="UP000056905">
    <property type="component" value="Chromosome"/>
</dbReference>
<keyword evidence="2" id="KW-0012">Acyltransferase</keyword>
<evidence type="ECO:0000259" key="1">
    <source>
        <dbReference type="SMART" id="SM00563"/>
    </source>
</evidence>
<dbReference type="AlphaFoldDB" id="A0A0P0P4C2"/>
<sequence length="235" mass="25912">MADSIAPLGGRSALDHVSDLLALKVEVRGLEHLPATGRVIVVANHPTGIADGVAVYDALKAVRPDIVFYANADAHRVCSRFDEVLIPVEWVEAKRTRDRLRLTLSQTREAMEAERALMIFPAGRLAVRDATGRLSDPPWAASAVSIARKHAAPILPVHVAGPWSTLFHLFDRYSRELRDITLFHELLNKQGRPFSLTVGRPIDPDDLPTDSTAATVLLKRYVEEDLQPHPESSPT</sequence>
<organism evidence="2 3">
    <name type="scientific">Caulobacter henricii</name>
    <dbReference type="NCBI Taxonomy" id="69395"/>
    <lineage>
        <taxon>Bacteria</taxon>
        <taxon>Pseudomonadati</taxon>
        <taxon>Pseudomonadota</taxon>
        <taxon>Alphaproteobacteria</taxon>
        <taxon>Caulobacterales</taxon>
        <taxon>Caulobacteraceae</taxon>
        <taxon>Caulobacter</taxon>
    </lineage>
</organism>
<protein>
    <submittedName>
        <fullName evidence="2">Acyltransferase</fullName>
    </submittedName>
</protein>
<evidence type="ECO:0000313" key="2">
    <source>
        <dbReference type="EMBL" id="ALL15132.1"/>
    </source>
</evidence>
<evidence type="ECO:0000313" key="3">
    <source>
        <dbReference type="Proteomes" id="UP000056905"/>
    </source>
</evidence>
<dbReference type="SMART" id="SM00563">
    <property type="entry name" value="PlsC"/>
    <property type="match status" value="1"/>
</dbReference>